<evidence type="ECO:0000313" key="2">
    <source>
        <dbReference type="Proteomes" id="UP001310594"/>
    </source>
</evidence>
<sequence length="142" mass="15703">MAGFTFHDYEGFGQYAKEHYNFSQAVRVGDRIECSGQGGWKGGSASTLPELAESLEEQIDLAFNNIDMAMKTAGGKGLSQVYRITSYHVRMQTTPETIEYMAKSLAKWFPDYSPIWTAVGVEALGLPTMLVEIEAVAHDPKD</sequence>
<dbReference type="GO" id="GO:0005739">
    <property type="term" value="C:mitochondrion"/>
    <property type="evidence" value="ECO:0007669"/>
    <property type="project" value="TreeGrafter"/>
</dbReference>
<evidence type="ECO:0000313" key="1">
    <source>
        <dbReference type="EMBL" id="KAK5698186.1"/>
    </source>
</evidence>
<dbReference type="AlphaFoldDB" id="A0AAN7W5X9"/>
<reference evidence="1" key="1">
    <citation type="submission" date="2023-08" db="EMBL/GenBank/DDBJ databases">
        <title>Black Yeasts Isolated from many extreme environments.</title>
        <authorList>
            <person name="Coleine C."/>
            <person name="Stajich J.E."/>
            <person name="Selbmann L."/>
        </authorList>
    </citation>
    <scope>NUCLEOTIDE SEQUENCE</scope>
    <source>
        <strain evidence="1">CCFEE 5810</strain>
    </source>
</reference>
<gene>
    <name evidence="1" type="ORF">LTR97_007147</name>
</gene>
<dbReference type="Gene3D" id="3.30.1330.40">
    <property type="entry name" value="RutC-like"/>
    <property type="match status" value="1"/>
</dbReference>
<dbReference type="PANTHER" id="PTHR11803:SF39">
    <property type="entry name" value="2-IMINOBUTANOATE_2-IMINOPROPANOATE DEAMINASE"/>
    <property type="match status" value="1"/>
</dbReference>
<dbReference type="InterPro" id="IPR006175">
    <property type="entry name" value="YjgF/YER057c/UK114"/>
</dbReference>
<comment type="caution">
    <text evidence="1">The sequence shown here is derived from an EMBL/GenBank/DDBJ whole genome shotgun (WGS) entry which is preliminary data.</text>
</comment>
<dbReference type="InterPro" id="IPR035959">
    <property type="entry name" value="RutC-like_sf"/>
</dbReference>
<dbReference type="GO" id="GO:0019239">
    <property type="term" value="F:deaminase activity"/>
    <property type="evidence" value="ECO:0007669"/>
    <property type="project" value="TreeGrafter"/>
</dbReference>
<name>A0AAN7W5X9_9PEZI</name>
<dbReference type="GO" id="GO:0005829">
    <property type="term" value="C:cytosol"/>
    <property type="evidence" value="ECO:0007669"/>
    <property type="project" value="TreeGrafter"/>
</dbReference>
<protein>
    <submittedName>
        <fullName evidence="1">Uncharacterized protein</fullName>
    </submittedName>
</protein>
<accession>A0AAN7W5X9</accession>
<organism evidence="1 2">
    <name type="scientific">Elasticomyces elasticus</name>
    <dbReference type="NCBI Taxonomy" id="574655"/>
    <lineage>
        <taxon>Eukaryota</taxon>
        <taxon>Fungi</taxon>
        <taxon>Dikarya</taxon>
        <taxon>Ascomycota</taxon>
        <taxon>Pezizomycotina</taxon>
        <taxon>Dothideomycetes</taxon>
        <taxon>Dothideomycetidae</taxon>
        <taxon>Mycosphaerellales</taxon>
        <taxon>Teratosphaeriaceae</taxon>
        <taxon>Elasticomyces</taxon>
    </lineage>
</organism>
<dbReference type="Proteomes" id="UP001310594">
    <property type="component" value="Unassembled WGS sequence"/>
</dbReference>
<dbReference type="EMBL" id="JAVRQU010000010">
    <property type="protein sequence ID" value="KAK5698186.1"/>
    <property type="molecule type" value="Genomic_DNA"/>
</dbReference>
<dbReference type="SUPFAM" id="SSF55298">
    <property type="entry name" value="YjgF-like"/>
    <property type="match status" value="1"/>
</dbReference>
<proteinExistence type="predicted"/>
<dbReference type="Pfam" id="PF01042">
    <property type="entry name" value="Ribonuc_L-PSP"/>
    <property type="match status" value="1"/>
</dbReference>
<dbReference type="PANTHER" id="PTHR11803">
    <property type="entry name" value="2-IMINOBUTANOATE/2-IMINOPROPANOATE DEAMINASE RIDA"/>
    <property type="match status" value="1"/>
</dbReference>